<proteinExistence type="predicted"/>
<sequence>MCSILQAALRTNSFHIALRHLNHMKERNAVSSYKNTDKQNLLHTLALHTSGNTQLQLKVCTVP</sequence>
<gene>
    <name evidence="1" type="ORF">DPMN_097141</name>
</gene>
<name>A0A9D4R4B0_DREPO</name>
<dbReference type="EMBL" id="JAIWYP010000003">
    <property type="protein sequence ID" value="KAH3854596.1"/>
    <property type="molecule type" value="Genomic_DNA"/>
</dbReference>
<keyword evidence="2" id="KW-1185">Reference proteome</keyword>
<accession>A0A9D4R4B0</accession>
<protein>
    <submittedName>
        <fullName evidence="1">Uncharacterized protein</fullName>
    </submittedName>
</protein>
<organism evidence="1 2">
    <name type="scientific">Dreissena polymorpha</name>
    <name type="common">Zebra mussel</name>
    <name type="synonym">Mytilus polymorpha</name>
    <dbReference type="NCBI Taxonomy" id="45954"/>
    <lineage>
        <taxon>Eukaryota</taxon>
        <taxon>Metazoa</taxon>
        <taxon>Spiralia</taxon>
        <taxon>Lophotrochozoa</taxon>
        <taxon>Mollusca</taxon>
        <taxon>Bivalvia</taxon>
        <taxon>Autobranchia</taxon>
        <taxon>Heteroconchia</taxon>
        <taxon>Euheterodonta</taxon>
        <taxon>Imparidentia</taxon>
        <taxon>Neoheterodontei</taxon>
        <taxon>Myida</taxon>
        <taxon>Dreissenoidea</taxon>
        <taxon>Dreissenidae</taxon>
        <taxon>Dreissena</taxon>
    </lineage>
</organism>
<dbReference type="AlphaFoldDB" id="A0A9D4R4B0"/>
<comment type="caution">
    <text evidence="1">The sequence shown here is derived from an EMBL/GenBank/DDBJ whole genome shotgun (WGS) entry which is preliminary data.</text>
</comment>
<evidence type="ECO:0000313" key="2">
    <source>
        <dbReference type="Proteomes" id="UP000828390"/>
    </source>
</evidence>
<dbReference type="Proteomes" id="UP000828390">
    <property type="component" value="Unassembled WGS sequence"/>
</dbReference>
<reference evidence="1" key="2">
    <citation type="submission" date="2020-11" db="EMBL/GenBank/DDBJ databases">
        <authorList>
            <person name="McCartney M.A."/>
            <person name="Auch B."/>
            <person name="Kono T."/>
            <person name="Mallez S."/>
            <person name="Becker A."/>
            <person name="Gohl D.M."/>
            <person name="Silverstein K.A.T."/>
            <person name="Koren S."/>
            <person name="Bechman K.B."/>
            <person name="Herman A."/>
            <person name="Abrahante J.E."/>
            <person name="Garbe J."/>
        </authorList>
    </citation>
    <scope>NUCLEOTIDE SEQUENCE</scope>
    <source>
        <strain evidence="1">Duluth1</strain>
        <tissue evidence="1">Whole animal</tissue>
    </source>
</reference>
<evidence type="ECO:0000313" key="1">
    <source>
        <dbReference type="EMBL" id="KAH3854596.1"/>
    </source>
</evidence>
<reference evidence="1" key="1">
    <citation type="journal article" date="2019" name="bioRxiv">
        <title>The Genome of the Zebra Mussel, Dreissena polymorpha: A Resource for Invasive Species Research.</title>
        <authorList>
            <person name="McCartney M.A."/>
            <person name="Auch B."/>
            <person name="Kono T."/>
            <person name="Mallez S."/>
            <person name="Zhang Y."/>
            <person name="Obille A."/>
            <person name="Becker A."/>
            <person name="Abrahante J.E."/>
            <person name="Garbe J."/>
            <person name="Badalamenti J.P."/>
            <person name="Herman A."/>
            <person name="Mangelson H."/>
            <person name="Liachko I."/>
            <person name="Sullivan S."/>
            <person name="Sone E.D."/>
            <person name="Koren S."/>
            <person name="Silverstein K.A.T."/>
            <person name="Beckman K.B."/>
            <person name="Gohl D.M."/>
        </authorList>
    </citation>
    <scope>NUCLEOTIDE SEQUENCE</scope>
    <source>
        <strain evidence="1">Duluth1</strain>
        <tissue evidence="1">Whole animal</tissue>
    </source>
</reference>